<dbReference type="AlphaFoldDB" id="A0A5B2VXA3"/>
<reference evidence="3 4" key="2">
    <citation type="submission" date="2019-09" db="EMBL/GenBank/DDBJ databases">
        <authorList>
            <person name="Jin C."/>
        </authorList>
    </citation>
    <scope>NUCLEOTIDE SEQUENCE [LARGE SCALE GENOMIC DNA]</scope>
    <source>
        <strain evidence="3 4">BN140002</strain>
    </source>
</reference>
<feature type="compositionally biased region" description="Polar residues" evidence="1">
    <location>
        <begin position="34"/>
        <end position="49"/>
    </location>
</feature>
<feature type="region of interest" description="Disordered" evidence="1">
    <location>
        <begin position="34"/>
        <end position="61"/>
    </location>
</feature>
<protein>
    <submittedName>
        <fullName evidence="3">Uncharacterized protein</fullName>
    </submittedName>
</protein>
<organism evidence="3 4">
    <name type="scientific">Salinarimonas soli</name>
    <dbReference type="NCBI Taxonomy" id="1638099"/>
    <lineage>
        <taxon>Bacteria</taxon>
        <taxon>Pseudomonadati</taxon>
        <taxon>Pseudomonadota</taxon>
        <taxon>Alphaproteobacteria</taxon>
        <taxon>Hyphomicrobiales</taxon>
        <taxon>Salinarimonadaceae</taxon>
        <taxon>Salinarimonas</taxon>
    </lineage>
</organism>
<gene>
    <name evidence="3" type="ORF">F0L46_01540</name>
</gene>
<dbReference type="Proteomes" id="UP000323142">
    <property type="component" value="Unassembled WGS sequence"/>
</dbReference>
<feature type="signal peptide" evidence="2">
    <location>
        <begin position="1"/>
        <end position="20"/>
    </location>
</feature>
<keyword evidence="2" id="KW-0732">Signal</keyword>
<feature type="compositionally biased region" description="Polar residues" evidence="1">
    <location>
        <begin position="101"/>
        <end position="118"/>
    </location>
</feature>
<evidence type="ECO:0000313" key="3">
    <source>
        <dbReference type="EMBL" id="KAA2243961.1"/>
    </source>
</evidence>
<evidence type="ECO:0000313" key="4">
    <source>
        <dbReference type="Proteomes" id="UP000323142"/>
    </source>
</evidence>
<evidence type="ECO:0000256" key="2">
    <source>
        <dbReference type="SAM" id="SignalP"/>
    </source>
</evidence>
<feature type="compositionally biased region" description="Polar residues" evidence="1">
    <location>
        <begin position="126"/>
        <end position="135"/>
    </location>
</feature>
<dbReference type="EMBL" id="VUOA01000005">
    <property type="protein sequence ID" value="KAA2243961.1"/>
    <property type="molecule type" value="Genomic_DNA"/>
</dbReference>
<proteinExistence type="predicted"/>
<sequence>MKKLIIAAGATVLLASPVLAQANLAPYADSLERTQGNQSHIGGDNQQAGGPSEARRDGYGVPYGYGASVGGRVVRGAPGVVIVDPVETGSIVGVPADPSVPGSSTASPFSRTQGNNAHTGGDLVPSFQQGDNQQAGGPANELIRQR</sequence>
<dbReference type="RefSeq" id="WP_149815273.1">
    <property type="nucleotide sequence ID" value="NZ_VUOA01000005.1"/>
</dbReference>
<feature type="region of interest" description="Disordered" evidence="1">
    <location>
        <begin position="91"/>
        <end position="146"/>
    </location>
</feature>
<keyword evidence="4" id="KW-1185">Reference proteome</keyword>
<comment type="caution">
    <text evidence="3">The sequence shown here is derived from an EMBL/GenBank/DDBJ whole genome shotgun (WGS) entry which is preliminary data.</text>
</comment>
<accession>A0A5B2VXA3</accession>
<name>A0A5B2VXA3_9HYPH</name>
<evidence type="ECO:0000256" key="1">
    <source>
        <dbReference type="SAM" id="MobiDB-lite"/>
    </source>
</evidence>
<reference evidence="3 4" key="1">
    <citation type="submission" date="2019-09" db="EMBL/GenBank/DDBJ databases">
        <title>Salinarimonas rosea gen. nov., sp. nov., a new member of the a-2 subgroup of the Proteobacteria.</title>
        <authorList>
            <person name="Liu J."/>
        </authorList>
    </citation>
    <scope>NUCLEOTIDE SEQUENCE [LARGE SCALE GENOMIC DNA]</scope>
    <source>
        <strain evidence="3 4">BN140002</strain>
    </source>
</reference>
<feature type="chain" id="PRO_5022834843" evidence="2">
    <location>
        <begin position="21"/>
        <end position="146"/>
    </location>
</feature>